<feature type="transmembrane region" description="Helical" evidence="6">
    <location>
        <begin position="12"/>
        <end position="34"/>
    </location>
</feature>
<keyword evidence="4 6" id="KW-1133">Transmembrane helix</keyword>
<dbReference type="InterPro" id="IPR036259">
    <property type="entry name" value="MFS_trans_sf"/>
</dbReference>
<sequence length="349" mass="38654">MRLPKFYNTYLTAFVATIGGALFGFDVSSMSAIIGTQQYLDYFNEPDSTLQGGITASMSAGSLVGSIIAGFFSDRLGRKKTIQFSCVLWAAGSILCCAAQNVAMLIFGRVLNEIRGKVIGIQQWSIEWGILIFYFIGYGCNYINSTASFRIPWGIQMVPAISLFLVLPMFPESPRWLASKGRWDECHEILANVHANGNREDPVVLVELMEIREIVELESSLNSSYAALFTKDMYKRTMVGVMAQVWQQLAGGNVMMSYVVYVFQMAGLSGDVNLIASAVQYVVFIADVVHATHLYLLYPVNVAASRLLTEASLGNLFCMSEASGPEGYRTDIKWVYRNGDQIKDVASWN</sequence>
<dbReference type="GeneID" id="80884878"/>
<dbReference type="InterPro" id="IPR005829">
    <property type="entry name" value="Sugar_transporter_CS"/>
</dbReference>
<comment type="caution">
    <text evidence="7">The sequence shown here is derived from an EMBL/GenBank/DDBJ whole genome shotgun (WGS) entry which is preliminary data.</text>
</comment>
<keyword evidence="3 6" id="KW-0812">Transmembrane</keyword>
<evidence type="ECO:0000256" key="4">
    <source>
        <dbReference type="ARBA" id="ARBA00022989"/>
    </source>
</evidence>
<feature type="transmembrane region" description="Helical" evidence="6">
    <location>
        <begin position="151"/>
        <end position="170"/>
    </location>
</feature>
<dbReference type="Pfam" id="PF00083">
    <property type="entry name" value="Sugar_tr"/>
    <property type="match status" value="2"/>
</dbReference>
<dbReference type="GO" id="GO:0016020">
    <property type="term" value="C:membrane"/>
    <property type="evidence" value="ECO:0007669"/>
    <property type="project" value="UniProtKB-SubCell"/>
</dbReference>
<protein>
    <submittedName>
        <fullName evidence="7">Snf3p</fullName>
    </submittedName>
</protein>
<reference evidence="7" key="1">
    <citation type="submission" date="2023-03" db="EMBL/GenBank/DDBJ databases">
        <title>Near-Complete genome sequence of Lipomyces tetrasporous NRRL Y-64009, an oleaginous yeast capable of growing on lignocellulosic hydrolysates.</title>
        <authorList>
            <consortium name="Lawrence Berkeley National Laboratory"/>
            <person name="Jagtap S.S."/>
            <person name="Liu J.-J."/>
            <person name="Walukiewicz H.E."/>
            <person name="Pangilinan J."/>
            <person name="Lipzen A."/>
            <person name="Ahrendt S."/>
            <person name="Koriabine M."/>
            <person name="Cobaugh K."/>
            <person name="Salamov A."/>
            <person name="Yoshinaga Y."/>
            <person name="Ng V."/>
            <person name="Daum C."/>
            <person name="Grigoriev I.V."/>
            <person name="Slininger P.J."/>
            <person name="Dien B.S."/>
            <person name="Jin Y.-S."/>
            <person name="Rao C.V."/>
        </authorList>
    </citation>
    <scope>NUCLEOTIDE SEQUENCE</scope>
    <source>
        <strain evidence="7">NRRL Y-64009</strain>
    </source>
</reference>
<keyword evidence="8" id="KW-1185">Reference proteome</keyword>
<accession>A0AAD7VRS6</accession>
<dbReference type="PANTHER" id="PTHR48022">
    <property type="entry name" value="PLASTIDIC GLUCOSE TRANSPORTER 4"/>
    <property type="match status" value="1"/>
</dbReference>
<dbReference type="SUPFAM" id="SSF103473">
    <property type="entry name" value="MFS general substrate transporter"/>
    <property type="match status" value="1"/>
</dbReference>
<dbReference type="EMBL" id="JARPMG010000008">
    <property type="protein sequence ID" value="KAJ8098979.1"/>
    <property type="molecule type" value="Genomic_DNA"/>
</dbReference>
<evidence type="ECO:0000313" key="8">
    <source>
        <dbReference type="Proteomes" id="UP001217417"/>
    </source>
</evidence>
<dbReference type="AlphaFoldDB" id="A0AAD7VRS6"/>
<dbReference type="RefSeq" id="XP_056042429.1">
    <property type="nucleotide sequence ID" value="XM_056189712.1"/>
</dbReference>
<evidence type="ECO:0000256" key="3">
    <source>
        <dbReference type="ARBA" id="ARBA00022692"/>
    </source>
</evidence>
<evidence type="ECO:0000256" key="2">
    <source>
        <dbReference type="ARBA" id="ARBA00022448"/>
    </source>
</evidence>
<dbReference type="InterPro" id="IPR050360">
    <property type="entry name" value="MFS_Sugar_Transporters"/>
</dbReference>
<proteinExistence type="predicted"/>
<evidence type="ECO:0000313" key="7">
    <source>
        <dbReference type="EMBL" id="KAJ8098979.1"/>
    </source>
</evidence>
<keyword evidence="5 6" id="KW-0472">Membrane</keyword>
<evidence type="ECO:0000256" key="6">
    <source>
        <dbReference type="SAM" id="Phobius"/>
    </source>
</evidence>
<dbReference type="GO" id="GO:0005351">
    <property type="term" value="F:carbohydrate:proton symporter activity"/>
    <property type="evidence" value="ECO:0007669"/>
    <property type="project" value="TreeGrafter"/>
</dbReference>
<dbReference type="InterPro" id="IPR005828">
    <property type="entry name" value="MFS_sugar_transport-like"/>
</dbReference>
<organism evidence="7 8">
    <name type="scientific">Lipomyces tetrasporus</name>
    <dbReference type="NCBI Taxonomy" id="54092"/>
    <lineage>
        <taxon>Eukaryota</taxon>
        <taxon>Fungi</taxon>
        <taxon>Dikarya</taxon>
        <taxon>Ascomycota</taxon>
        <taxon>Saccharomycotina</taxon>
        <taxon>Lipomycetes</taxon>
        <taxon>Lipomycetales</taxon>
        <taxon>Lipomycetaceae</taxon>
        <taxon>Lipomyces</taxon>
    </lineage>
</organism>
<feature type="transmembrane region" description="Helical" evidence="6">
    <location>
        <begin position="84"/>
        <end position="106"/>
    </location>
</feature>
<gene>
    <name evidence="7" type="ORF">POJ06DRAFT_277361</name>
</gene>
<feature type="transmembrane region" description="Helical" evidence="6">
    <location>
        <begin position="54"/>
        <end position="72"/>
    </location>
</feature>
<comment type="subcellular location">
    <subcellularLocation>
        <location evidence="1">Membrane</location>
        <topology evidence="1">Multi-pass membrane protein</topology>
    </subcellularLocation>
</comment>
<dbReference type="PROSITE" id="PS00216">
    <property type="entry name" value="SUGAR_TRANSPORT_1"/>
    <property type="match status" value="1"/>
</dbReference>
<dbReference type="Proteomes" id="UP001217417">
    <property type="component" value="Unassembled WGS sequence"/>
</dbReference>
<dbReference type="PANTHER" id="PTHR48022:SF7">
    <property type="entry name" value="MAJOR FACILITATOR SUPERFAMILY (MFS) PROFILE DOMAIN-CONTAINING PROTEIN-RELATED"/>
    <property type="match status" value="1"/>
</dbReference>
<evidence type="ECO:0000256" key="5">
    <source>
        <dbReference type="ARBA" id="ARBA00023136"/>
    </source>
</evidence>
<feature type="transmembrane region" description="Helical" evidence="6">
    <location>
        <begin position="126"/>
        <end position="144"/>
    </location>
</feature>
<dbReference type="Gene3D" id="1.20.1250.20">
    <property type="entry name" value="MFS general substrate transporter like domains"/>
    <property type="match status" value="1"/>
</dbReference>
<evidence type="ECO:0000256" key="1">
    <source>
        <dbReference type="ARBA" id="ARBA00004141"/>
    </source>
</evidence>
<keyword evidence="2" id="KW-0813">Transport</keyword>
<name>A0AAD7VRS6_9ASCO</name>